<reference evidence="2" key="2">
    <citation type="submission" date="2024-10" db="UniProtKB">
        <authorList>
            <consortium name="EnsemblProtists"/>
        </authorList>
    </citation>
    <scope>IDENTIFICATION</scope>
</reference>
<dbReference type="Proteomes" id="UP000013827">
    <property type="component" value="Unassembled WGS sequence"/>
</dbReference>
<reference evidence="3" key="1">
    <citation type="journal article" date="2013" name="Nature">
        <title>Pan genome of the phytoplankton Emiliania underpins its global distribution.</title>
        <authorList>
            <person name="Read B.A."/>
            <person name="Kegel J."/>
            <person name="Klute M.J."/>
            <person name="Kuo A."/>
            <person name="Lefebvre S.C."/>
            <person name="Maumus F."/>
            <person name="Mayer C."/>
            <person name="Miller J."/>
            <person name="Monier A."/>
            <person name="Salamov A."/>
            <person name="Young J."/>
            <person name="Aguilar M."/>
            <person name="Claverie J.M."/>
            <person name="Frickenhaus S."/>
            <person name="Gonzalez K."/>
            <person name="Herman E.K."/>
            <person name="Lin Y.C."/>
            <person name="Napier J."/>
            <person name="Ogata H."/>
            <person name="Sarno A.F."/>
            <person name="Shmutz J."/>
            <person name="Schroeder D."/>
            <person name="de Vargas C."/>
            <person name="Verret F."/>
            <person name="von Dassow P."/>
            <person name="Valentin K."/>
            <person name="Van de Peer Y."/>
            <person name="Wheeler G."/>
            <person name="Dacks J.B."/>
            <person name="Delwiche C.F."/>
            <person name="Dyhrman S.T."/>
            <person name="Glockner G."/>
            <person name="John U."/>
            <person name="Richards T."/>
            <person name="Worden A.Z."/>
            <person name="Zhang X."/>
            <person name="Grigoriev I.V."/>
            <person name="Allen A.E."/>
            <person name="Bidle K."/>
            <person name="Borodovsky M."/>
            <person name="Bowler C."/>
            <person name="Brownlee C."/>
            <person name="Cock J.M."/>
            <person name="Elias M."/>
            <person name="Gladyshev V.N."/>
            <person name="Groth M."/>
            <person name="Guda C."/>
            <person name="Hadaegh A."/>
            <person name="Iglesias-Rodriguez M.D."/>
            <person name="Jenkins J."/>
            <person name="Jones B.M."/>
            <person name="Lawson T."/>
            <person name="Leese F."/>
            <person name="Lindquist E."/>
            <person name="Lobanov A."/>
            <person name="Lomsadze A."/>
            <person name="Malik S.B."/>
            <person name="Marsh M.E."/>
            <person name="Mackinder L."/>
            <person name="Mock T."/>
            <person name="Mueller-Roeber B."/>
            <person name="Pagarete A."/>
            <person name="Parker M."/>
            <person name="Probert I."/>
            <person name="Quesneville H."/>
            <person name="Raines C."/>
            <person name="Rensing S.A."/>
            <person name="Riano-Pachon D.M."/>
            <person name="Richier S."/>
            <person name="Rokitta S."/>
            <person name="Shiraiwa Y."/>
            <person name="Soanes D.M."/>
            <person name="van der Giezen M."/>
            <person name="Wahlund T.M."/>
            <person name="Williams B."/>
            <person name="Wilson W."/>
            <person name="Wolfe G."/>
            <person name="Wurch L.L."/>
        </authorList>
    </citation>
    <scope>NUCLEOTIDE SEQUENCE</scope>
</reference>
<dbReference type="AlphaFoldDB" id="A0A0D3J9M8"/>
<name>A0A0D3J9M8_EMIH1</name>
<feature type="compositionally biased region" description="Basic and acidic residues" evidence="1">
    <location>
        <begin position="96"/>
        <end position="106"/>
    </location>
</feature>
<sequence>MLSASVPQPPPPSPDPPAASPVPARAPSPGLRVSLLAPSAEGRSASPPPPPPAPPASAPGSLDAVLARRRSIADAPVEPPRCSKRSSADPSSSAEPTERQSKRRSLELQLPARVERRITFSELRELASSYASELLCPKNTNRAHSSFDATLSDLVLEPVAPSHDPSTEP</sequence>
<dbReference type="EnsemblProtists" id="EOD20213">
    <property type="protein sequence ID" value="EOD20213"/>
    <property type="gene ID" value="EMIHUDRAFT_444747"/>
</dbReference>
<dbReference type="HOGENOM" id="CLU_1581427_0_0_1"/>
<evidence type="ECO:0000313" key="2">
    <source>
        <dbReference type="EnsemblProtists" id="EOD20213"/>
    </source>
</evidence>
<accession>A0A0D3J9M8</accession>
<keyword evidence="3" id="KW-1185">Reference proteome</keyword>
<dbReference type="KEGG" id="ehx:EMIHUDRAFT_444747"/>
<evidence type="ECO:0000256" key="1">
    <source>
        <dbReference type="SAM" id="MobiDB-lite"/>
    </source>
</evidence>
<feature type="compositionally biased region" description="Pro residues" evidence="1">
    <location>
        <begin position="46"/>
        <end position="57"/>
    </location>
</feature>
<dbReference type="RefSeq" id="XP_005772642.1">
    <property type="nucleotide sequence ID" value="XM_005772585.1"/>
</dbReference>
<feature type="region of interest" description="Disordered" evidence="1">
    <location>
        <begin position="1"/>
        <end position="115"/>
    </location>
</feature>
<dbReference type="GeneID" id="17265757"/>
<proteinExistence type="predicted"/>
<evidence type="ECO:0000313" key="3">
    <source>
        <dbReference type="Proteomes" id="UP000013827"/>
    </source>
</evidence>
<protein>
    <submittedName>
        <fullName evidence="2">Uncharacterized protein</fullName>
    </submittedName>
</protein>
<dbReference type="PaxDb" id="2903-EOD20213"/>
<feature type="compositionally biased region" description="Pro residues" evidence="1">
    <location>
        <begin position="7"/>
        <end position="26"/>
    </location>
</feature>
<organism evidence="2 3">
    <name type="scientific">Emiliania huxleyi (strain CCMP1516)</name>
    <dbReference type="NCBI Taxonomy" id="280463"/>
    <lineage>
        <taxon>Eukaryota</taxon>
        <taxon>Haptista</taxon>
        <taxon>Haptophyta</taxon>
        <taxon>Prymnesiophyceae</taxon>
        <taxon>Isochrysidales</taxon>
        <taxon>Noelaerhabdaceae</taxon>
        <taxon>Emiliania</taxon>
    </lineage>
</organism>